<organism evidence="9 10">
    <name type="scientific">Antrihabitans stalactiti</name>
    <dbReference type="NCBI Taxonomy" id="2584121"/>
    <lineage>
        <taxon>Bacteria</taxon>
        <taxon>Bacillati</taxon>
        <taxon>Actinomycetota</taxon>
        <taxon>Actinomycetes</taxon>
        <taxon>Mycobacteriales</taxon>
        <taxon>Nocardiaceae</taxon>
        <taxon>Antrihabitans</taxon>
    </lineage>
</organism>
<sequence>MEQVSVREFDVFDPATLDDPYPGYDRLRRIEPVHRIAGTDFYIVSSWELVLEATRRVEDFSSHLTSALIQDAAGRPTIFDMDGGGHAVHVLATADDPVHLRHRKLVLPTLVARRIRALEPQVQVATRAMWQTHARDDRIEWMAAMADRLPMTMVARLIGLPAEDAEQLVAWGYGSTEMLGGVVTVDNVGDTVAAAVALAGYLYDRFERASASPGDDLLGDLVRACVAGELDRDVAVLMLVQLVGAGGESTAGLIGNAARLLAENAVLQEQVRADRNLLVPLLEESLRLESPFRAHHRHVVADTTLGGVELPAGSHLLLSWGAANRDPAVFDDPDQVRLDRPNLKTHLAFGKGTHFCVGAALARMEARAAIQTLLDNTTRFEFHSAQWLPSILVRRHRRLELSVTHGD</sequence>
<dbReference type="Gene3D" id="1.10.630.10">
    <property type="entry name" value="Cytochrome P450"/>
    <property type="match status" value="1"/>
</dbReference>
<dbReference type="PANTHER" id="PTHR46696:SF4">
    <property type="entry name" value="BIOTIN BIOSYNTHESIS CYTOCHROME P450"/>
    <property type="match status" value="1"/>
</dbReference>
<accession>A0A848K4T0</accession>
<evidence type="ECO:0000256" key="4">
    <source>
        <dbReference type="ARBA" id="ARBA00022723"/>
    </source>
</evidence>
<keyword evidence="10" id="KW-1185">Reference proteome</keyword>
<evidence type="ECO:0000256" key="6">
    <source>
        <dbReference type="ARBA" id="ARBA00023004"/>
    </source>
</evidence>
<evidence type="ECO:0000313" key="10">
    <source>
        <dbReference type="Proteomes" id="UP000535543"/>
    </source>
</evidence>
<keyword evidence="7 8" id="KW-0503">Monooxygenase</keyword>
<dbReference type="AlphaFoldDB" id="A0A848K4T0"/>
<protein>
    <submittedName>
        <fullName evidence="9">Cytochrome P450</fullName>
    </submittedName>
</protein>
<dbReference type="RefSeq" id="WP_169584149.1">
    <property type="nucleotide sequence ID" value="NZ_VCQU01000001.1"/>
</dbReference>
<keyword evidence="4 8" id="KW-0479">Metal-binding</keyword>
<comment type="caution">
    <text evidence="9">The sequence shown here is derived from an EMBL/GenBank/DDBJ whole genome shotgun (WGS) entry which is preliminary data.</text>
</comment>
<dbReference type="EMBL" id="VCQU01000001">
    <property type="protein sequence ID" value="NMN93429.1"/>
    <property type="molecule type" value="Genomic_DNA"/>
</dbReference>
<gene>
    <name evidence="9" type="ORF">FGL95_00070</name>
</gene>
<comment type="similarity">
    <text evidence="2 8">Belongs to the cytochrome P450 family.</text>
</comment>
<keyword evidence="5 8" id="KW-0560">Oxidoreductase</keyword>
<dbReference type="GO" id="GO:0020037">
    <property type="term" value="F:heme binding"/>
    <property type="evidence" value="ECO:0007669"/>
    <property type="project" value="InterPro"/>
</dbReference>
<dbReference type="PRINTS" id="PR00359">
    <property type="entry name" value="BP450"/>
</dbReference>
<evidence type="ECO:0000256" key="3">
    <source>
        <dbReference type="ARBA" id="ARBA00022617"/>
    </source>
</evidence>
<evidence type="ECO:0000256" key="8">
    <source>
        <dbReference type="RuleBase" id="RU000461"/>
    </source>
</evidence>
<name>A0A848K4T0_9NOCA</name>
<keyword evidence="3 8" id="KW-0349">Heme</keyword>
<reference evidence="9 10" key="2">
    <citation type="submission" date="2020-06" db="EMBL/GenBank/DDBJ databases">
        <title>Antribacter stalactiti gen. nov., sp. nov., a new member of the family Nacardiaceae isolated from a cave.</title>
        <authorList>
            <person name="Kim I.S."/>
        </authorList>
    </citation>
    <scope>NUCLEOTIDE SEQUENCE [LARGE SCALE GENOMIC DNA]</scope>
    <source>
        <strain evidence="9 10">YC2-7</strain>
    </source>
</reference>
<dbReference type="GO" id="GO:0005506">
    <property type="term" value="F:iron ion binding"/>
    <property type="evidence" value="ECO:0007669"/>
    <property type="project" value="InterPro"/>
</dbReference>
<evidence type="ECO:0000256" key="5">
    <source>
        <dbReference type="ARBA" id="ARBA00023002"/>
    </source>
</evidence>
<dbReference type="InterPro" id="IPR017972">
    <property type="entry name" value="Cyt_P450_CS"/>
</dbReference>
<dbReference type="SUPFAM" id="SSF48264">
    <property type="entry name" value="Cytochrome P450"/>
    <property type="match status" value="1"/>
</dbReference>
<dbReference type="GO" id="GO:0006707">
    <property type="term" value="P:cholesterol catabolic process"/>
    <property type="evidence" value="ECO:0007669"/>
    <property type="project" value="TreeGrafter"/>
</dbReference>
<dbReference type="GO" id="GO:0008395">
    <property type="term" value="F:steroid hydroxylase activity"/>
    <property type="evidence" value="ECO:0007669"/>
    <property type="project" value="TreeGrafter"/>
</dbReference>
<dbReference type="InterPro" id="IPR001128">
    <property type="entry name" value="Cyt_P450"/>
</dbReference>
<comment type="cofactor">
    <cofactor evidence="1">
        <name>heme</name>
        <dbReference type="ChEBI" id="CHEBI:30413"/>
    </cofactor>
</comment>
<keyword evidence="6 8" id="KW-0408">Iron</keyword>
<evidence type="ECO:0000256" key="7">
    <source>
        <dbReference type="ARBA" id="ARBA00023033"/>
    </source>
</evidence>
<dbReference type="Proteomes" id="UP000535543">
    <property type="component" value="Unassembled WGS sequence"/>
</dbReference>
<dbReference type="InterPro" id="IPR036396">
    <property type="entry name" value="Cyt_P450_sf"/>
</dbReference>
<dbReference type="Pfam" id="PF00067">
    <property type="entry name" value="p450"/>
    <property type="match status" value="1"/>
</dbReference>
<proteinExistence type="inferred from homology"/>
<dbReference type="GO" id="GO:0036199">
    <property type="term" value="F:cholest-4-en-3-one 26-monooxygenase activity"/>
    <property type="evidence" value="ECO:0007669"/>
    <property type="project" value="TreeGrafter"/>
</dbReference>
<reference evidence="9 10" key="1">
    <citation type="submission" date="2019-05" db="EMBL/GenBank/DDBJ databases">
        <authorList>
            <person name="Lee S.D."/>
        </authorList>
    </citation>
    <scope>NUCLEOTIDE SEQUENCE [LARGE SCALE GENOMIC DNA]</scope>
    <source>
        <strain evidence="9 10">YC2-7</strain>
    </source>
</reference>
<dbReference type="InterPro" id="IPR002397">
    <property type="entry name" value="Cyt_P450_B"/>
</dbReference>
<dbReference type="PROSITE" id="PS00086">
    <property type="entry name" value="CYTOCHROME_P450"/>
    <property type="match status" value="1"/>
</dbReference>
<evidence type="ECO:0000256" key="2">
    <source>
        <dbReference type="ARBA" id="ARBA00010617"/>
    </source>
</evidence>
<evidence type="ECO:0000313" key="9">
    <source>
        <dbReference type="EMBL" id="NMN93429.1"/>
    </source>
</evidence>
<dbReference type="PANTHER" id="PTHR46696">
    <property type="entry name" value="P450, PUTATIVE (EUROFUNG)-RELATED"/>
    <property type="match status" value="1"/>
</dbReference>
<evidence type="ECO:0000256" key="1">
    <source>
        <dbReference type="ARBA" id="ARBA00001971"/>
    </source>
</evidence>